<dbReference type="Proteomes" id="UP000201588">
    <property type="component" value="Segment"/>
</dbReference>
<evidence type="ECO:0000313" key="2">
    <source>
        <dbReference type="EMBL" id="AMQ66504.1"/>
    </source>
</evidence>
<reference evidence="2 3" key="1">
    <citation type="submission" date="2016-01" db="EMBL/GenBank/DDBJ databases">
        <title>Isolation and characterization of bacteriophages from East Africa Rift Valley soda lakes.</title>
        <authorList>
            <person name="van Zyl L.J."/>
            <person name="Nemavhulani S."/>
            <person name="Cowan D.A."/>
            <person name="Trindade M.I."/>
        </authorList>
    </citation>
    <scope>NUCLEOTIDE SEQUENCE [LARGE SCALE GENOMIC DNA]</scope>
</reference>
<proteinExistence type="predicted"/>
<organism evidence="2 3">
    <name type="scientific">Bacillus phage Shbh1</name>
    <dbReference type="NCBI Taxonomy" id="1796992"/>
    <lineage>
        <taxon>Viruses</taxon>
        <taxon>Duplodnaviria</taxon>
        <taxon>Heunggongvirae</taxon>
        <taxon>Uroviricota</taxon>
        <taxon>Caudoviricetes</taxon>
        <taxon>Herelleviridae</taxon>
        <taxon>Bastillevirinae</taxon>
        <taxon>Shalavirus</taxon>
        <taxon>Shalavirus Shbh1</taxon>
    </lineage>
</organism>
<evidence type="ECO:0000313" key="3">
    <source>
        <dbReference type="Proteomes" id="UP000201588"/>
    </source>
</evidence>
<dbReference type="RefSeq" id="YP_009275194.1">
    <property type="nucleotide sequence ID" value="NC_030925.1"/>
</dbReference>
<feature type="transmembrane region" description="Helical" evidence="1">
    <location>
        <begin position="164"/>
        <end position="185"/>
    </location>
</feature>
<dbReference type="EMBL" id="KU640380">
    <property type="protein sequence ID" value="AMQ66504.1"/>
    <property type="molecule type" value="Genomic_DNA"/>
</dbReference>
<feature type="transmembrane region" description="Helical" evidence="1">
    <location>
        <begin position="71"/>
        <end position="92"/>
    </location>
</feature>
<feature type="transmembrane region" description="Helical" evidence="1">
    <location>
        <begin position="118"/>
        <end position="144"/>
    </location>
</feature>
<accession>A0A142F147</accession>
<keyword evidence="1" id="KW-0812">Transmembrane</keyword>
<dbReference type="GeneID" id="28799389"/>
<keyword evidence="3" id="KW-1185">Reference proteome</keyword>
<keyword evidence="1" id="KW-1133">Transmembrane helix</keyword>
<sequence length="195" mass="21283">MAVVTISSKGHVDGVNYRPFETINVGKDTLKMSMEEQVVFIANILQEEVIHGSKDKQQVKLKKLRKLQKKFVSILRFGAVSTVAFTPLQALAQTSSLPHSITGGGVGTEITPTVVMQWGLTVALITVAIGVALSGALLATAGIYRMLRKREIAVEWTTDIIKGLIQVLIAVPTVYALFYLSQIVFQNLPMLKGLF</sequence>
<name>A0A142F147_9CAUD</name>
<protein>
    <submittedName>
        <fullName evidence="2">Uncharacterized protein</fullName>
    </submittedName>
</protein>
<evidence type="ECO:0000256" key="1">
    <source>
        <dbReference type="SAM" id="Phobius"/>
    </source>
</evidence>
<keyword evidence="1" id="KW-0472">Membrane</keyword>
<dbReference type="KEGG" id="vg:28799389"/>
<dbReference type="OrthoDB" id="15514at10239"/>